<feature type="transmembrane region" description="Helical" evidence="1">
    <location>
        <begin position="452"/>
        <end position="475"/>
    </location>
</feature>
<feature type="transmembrane region" description="Helical" evidence="1">
    <location>
        <begin position="12"/>
        <end position="30"/>
    </location>
</feature>
<feature type="transmembrane region" description="Helical" evidence="1">
    <location>
        <begin position="130"/>
        <end position="151"/>
    </location>
</feature>
<evidence type="ECO:0008006" key="4">
    <source>
        <dbReference type="Google" id="ProtNLM"/>
    </source>
</evidence>
<proteinExistence type="predicted"/>
<comment type="caution">
    <text evidence="2">The sequence shown here is derived from an EMBL/GenBank/DDBJ whole genome shotgun (WGS) entry which is preliminary data.</text>
</comment>
<dbReference type="Proteomes" id="UP000835052">
    <property type="component" value="Unassembled WGS sequence"/>
</dbReference>
<feature type="transmembrane region" description="Helical" evidence="1">
    <location>
        <begin position="350"/>
        <end position="373"/>
    </location>
</feature>
<dbReference type="PANTHER" id="PTHR22943">
    <property type="entry name" value="7-TRANSMEMBRANE DOMAIN RECEPTOR C.ELEGANS"/>
    <property type="match status" value="1"/>
</dbReference>
<protein>
    <recommendedName>
        <fullName evidence="4">G-protein coupled receptors family 1 profile domain-containing protein</fullName>
    </recommendedName>
</protein>
<name>A0A8S1HFW0_9PELO</name>
<dbReference type="AlphaFoldDB" id="A0A8S1HFW0"/>
<dbReference type="InterPro" id="IPR019428">
    <property type="entry name" value="7TM_GPCR_serpentine_rcpt_Str"/>
</dbReference>
<organism evidence="2 3">
    <name type="scientific">Caenorhabditis auriculariae</name>
    <dbReference type="NCBI Taxonomy" id="2777116"/>
    <lineage>
        <taxon>Eukaryota</taxon>
        <taxon>Metazoa</taxon>
        <taxon>Ecdysozoa</taxon>
        <taxon>Nematoda</taxon>
        <taxon>Chromadorea</taxon>
        <taxon>Rhabditida</taxon>
        <taxon>Rhabditina</taxon>
        <taxon>Rhabditomorpha</taxon>
        <taxon>Rhabditoidea</taxon>
        <taxon>Rhabditidae</taxon>
        <taxon>Peloderinae</taxon>
        <taxon>Caenorhabditis</taxon>
    </lineage>
</organism>
<gene>
    <name evidence="2" type="ORF">CAUJ_LOCUS9087</name>
</gene>
<feature type="transmembrane region" description="Helical" evidence="1">
    <location>
        <begin position="89"/>
        <end position="109"/>
    </location>
</feature>
<feature type="transmembrane region" description="Helical" evidence="1">
    <location>
        <begin position="232"/>
        <end position="249"/>
    </location>
</feature>
<evidence type="ECO:0000256" key="1">
    <source>
        <dbReference type="SAM" id="Phobius"/>
    </source>
</evidence>
<keyword evidence="1" id="KW-1133">Transmembrane helix</keyword>
<keyword evidence="1" id="KW-0472">Membrane</keyword>
<dbReference type="SUPFAM" id="SSF81321">
    <property type="entry name" value="Family A G protein-coupled receptor-like"/>
    <property type="match status" value="2"/>
</dbReference>
<feature type="transmembrane region" description="Helical" evidence="1">
    <location>
        <begin position="42"/>
        <end position="60"/>
    </location>
</feature>
<feature type="transmembrane region" description="Helical" evidence="1">
    <location>
        <begin position="530"/>
        <end position="554"/>
    </location>
</feature>
<reference evidence="2" key="1">
    <citation type="submission" date="2020-10" db="EMBL/GenBank/DDBJ databases">
        <authorList>
            <person name="Kikuchi T."/>
        </authorList>
    </citation>
    <scope>NUCLEOTIDE SEQUENCE</scope>
    <source>
        <strain evidence="2">NKZ352</strain>
    </source>
</reference>
<dbReference type="PANTHER" id="PTHR22943:SF248">
    <property type="entry name" value="SEVEN TM RECEPTOR"/>
    <property type="match status" value="1"/>
</dbReference>
<keyword evidence="1" id="KW-0812">Transmembrane</keyword>
<feature type="transmembrane region" description="Helical" evidence="1">
    <location>
        <begin position="269"/>
        <end position="290"/>
    </location>
</feature>
<dbReference type="OrthoDB" id="5841141at2759"/>
<feature type="transmembrane region" description="Helical" evidence="1">
    <location>
        <begin position="191"/>
        <end position="211"/>
    </location>
</feature>
<evidence type="ECO:0000313" key="2">
    <source>
        <dbReference type="EMBL" id="CAD6193168.1"/>
    </source>
</evidence>
<feature type="transmembrane region" description="Helical" evidence="1">
    <location>
        <begin position="394"/>
        <end position="415"/>
    </location>
</feature>
<sequence>MVVNIAEAILSLNAAFGTFFNVLLLIVAWFTPLPSNSKYKNLVMLFAAFNVIYSLINVTMKPILYVKSHSLYLITFVSENESSFKRFEVMTYMVIVLESHYLLLVNFLYRYFMISRKVAETKNAFRRSDVVVLISLNFVLVTVLTFFIKYFEAKDFIDPQVQKEIEDVFHVKIPRRGFFFAELSKDNLESLFMISCLLGDLLVIIVLTMIVGYKTYKLLNQHVLNLPIQKQIFRAILCQCIAPFFLGFLPSHVIVVCTVLDINLGAYNTLLHVFLSFQPVVDPFFTLFLIKIYRDKVVGFLTFLCKKEHPVGISSVGIASAQVTPEQIIYVKGYKLAFVTTFLTHHKWRFFEIVAYMIIVMESHYLLFVNFLYRYFSVSRKVAETKNAFSRTDIVLLVISNAALVSMFTLLAKYFEADVSRDPTMYAEIQEVFHVEIPRHGFFYAELSKDNTQGFCMLTGLLGLFFIIPLAMMVVGFKTYKLLNQHILNLPIQKQIFHAIIGQSLAPFFLGFLPSLIAIACTFEGINLGIYTNVLFVFHSLQPVADPLFTLLLIKIYREKVIETFFCRKKQPVKFNSVGSASAQVAPEQIEITSLA</sequence>
<keyword evidence="3" id="KW-1185">Reference proteome</keyword>
<dbReference type="Pfam" id="PF10326">
    <property type="entry name" value="7TM_GPCR_Str"/>
    <property type="match status" value="2"/>
</dbReference>
<dbReference type="EMBL" id="CAJGYM010000033">
    <property type="protein sequence ID" value="CAD6193168.1"/>
    <property type="molecule type" value="Genomic_DNA"/>
</dbReference>
<feature type="transmembrane region" description="Helical" evidence="1">
    <location>
        <begin position="496"/>
        <end position="518"/>
    </location>
</feature>
<accession>A0A8S1HFW0</accession>
<feature type="transmembrane region" description="Helical" evidence="1">
    <location>
        <begin position="311"/>
        <end position="330"/>
    </location>
</feature>
<evidence type="ECO:0000313" key="3">
    <source>
        <dbReference type="Proteomes" id="UP000835052"/>
    </source>
</evidence>